<name>O26202_METTH</name>
<proteinExistence type="predicted"/>
<dbReference type="STRING" id="187420.MTH_99"/>
<dbReference type="EnsemblBacteria" id="AAB84612">
    <property type="protein sequence ID" value="AAB84612"/>
    <property type="gene ID" value="MTH_99"/>
</dbReference>
<protein>
    <submittedName>
        <fullName evidence="1">Uncharacterized protein</fullName>
    </submittedName>
</protein>
<dbReference type="EMBL" id="AE000666">
    <property type="protein sequence ID" value="AAB84612.1"/>
    <property type="molecule type" value="Genomic_DNA"/>
</dbReference>
<evidence type="ECO:0000313" key="2">
    <source>
        <dbReference type="Proteomes" id="UP000005223"/>
    </source>
</evidence>
<sequence length="59" mass="6625">MKSHINWTGKDTPYTCMDGSTYKVDRNPKPDCGKIREGCMEIISGIGTLYNTLKGRNDI</sequence>
<dbReference type="KEGG" id="mth:MTH_99"/>
<organism evidence="1 2">
    <name type="scientific">Methanothermobacter thermautotrophicus (strain ATCC 29096 / DSM 1053 / JCM 10044 / NBRC 100330 / Delta H)</name>
    <name type="common">Methanobacterium thermoautotrophicum</name>
    <dbReference type="NCBI Taxonomy" id="187420"/>
    <lineage>
        <taxon>Archaea</taxon>
        <taxon>Methanobacteriati</taxon>
        <taxon>Methanobacteriota</taxon>
        <taxon>Methanomada group</taxon>
        <taxon>Methanobacteria</taxon>
        <taxon>Methanobacteriales</taxon>
        <taxon>Methanobacteriaceae</taxon>
        <taxon>Methanothermobacter</taxon>
    </lineage>
</organism>
<evidence type="ECO:0000313" key="1">
    <source>
        <dbReference type="EMBL" id="AAB84612.1"/>
    </source>
</evidence>
<accession>O26202</accession>
<keyword evidence="2" id="KW-1185">Reference proteome</keyword>
<dbReference type="PIR" id="E69232">
    <property type="entry name" value="E69232"/>
</dbReference>
<dbReference type="HOGENOM" id="CLU_2949360_0_0_2"/>
<gene>
    <name evidence="1" type="ordered locus">MTH_99</name>
</gene>
<reference evidence="1 2" key="1">
    <citation type="journal article" date="1997" name="J. Bacteriol.">
        <title>Complete genome sequence of Methanobacterium thermoautotrophicum deltaH: functional analysis and comparative genomics.</title>
        <authorList>
            <person name="Smith D.R."/>
            <person name="Doucette-Stamm L.A."/>
            <person name="Deloughery C."/>
            <person name="Lee H.-M."/>
            <person name="Dubois J."/>
            <person name="Aldredge T."/>
            <person name="Bashirzadeh R."/>
            <person name="Blakely D."/>
            <person name="Cook R."/>
            <person name="Gilbert K."/>
            <person name="Harrison D."/>
            <person name="Hoang L."/>
            <person name="Keagle P."/>
            <person name="Lumm W."/>
            <person name="Pothier B."/>
            <person name="Qiu D."/>
            <person name="Spadafora R."/>
            <person name="Vicare R."/>
            <person name="Wang Y."/>
            <person name="Wierzbowski J."/>
            <person name="Gibson R."/>
            <person name="Jiwani N."/>
            <person name="Caruso A."/>
            <person name="Bush D."/>
            <person name="Safer H."/>
            <person name="Patwell D."/>
            <person name="Prabhakar S."/>
            <person name="McDougall S."/>
            <person name="Shimer G."/>
            <person name="Goyal A."/>
            <person name="Pietrovski S."/>
            <person name="Church G.M."/>
            <person name="Daniels C.J."/>
            <person name="Mao J.-i."/>
            <person name="Rice P."/>
            <person name="Nolling J."/>
            <person name="Reeve J.N."/>
        </authorList>
    </citation>
    <scope>NUCLEOTIDE SEQUENCE [LARGE SCALE GENOMIC DNA]</scope>
    <source>
        <strain evidence="2">ATCC 29096 / DSM 1053 / JCM 10044 / NBRC 100330 / Delta H</strain>
    </source>
</reference>
<dbReference type="PaxDb" id="187420-MTH_99"/>
<dbReference type="InParanoid" id="O26202"/>
<dbReference type="AlphaFoldDB" id="O26202"/>
<dbReference type="Proteomes" id="UP000005223">
    <property type="component" value="Chromosome"/>
</dbReference>